<organism evidence="2 3">
    <name type="scientific">Allofournierella massiliensis</name>
    <dbReference type="NCBI Taxonomy" id="1650663"/>
    <lineage>
        <taxon>Bacteria</taxon>
        <taxon>Bacillati</taxon>
        <taxon>Bacillota</taxon>
        <taxon>Clostridia</taxon>
        <taxon>Eubacteriales</taxon>
        <taxon>Oscillospiraceae</taxon>
        <taxon>Allofournierella</taxon>
    </lineage>
</organism>
<dbReference type="PROSITE" id="PS50995">
    <property type="entry name" value="HTH_MARR_2"/>
    <property type="match status" value="1"/>
</dbReference>
<evidence type="ECO:0000313" key="3">
    <source>
        <dbReference type="Proteomes" id="UP000295184"/>
    </source>
</evidence>
<evidence type="ECO:0000313" key="2">
    <source>
        <dbReference type="EMBL" id="TCL56117.1"/>
    </source>
</evidence>
<keyword evidence="2" id="KW-0238">DNA-binding</keyword>
<evidence type="ECO:0000259" key="1">
    <source>
        <dbReference type="PROSITE" id="PS50995"/>
    </source>
</evidence>
<proteinExistence type="predicted"/>
<reference evidence="2 3" key="1">
    <citation type="submission" date="2019-03" db="EMBL/GenBank/DDBJ databases">
        <title>Genomic Encyclopedia of Type Strains, Phase IV (KMG-IV): sequencing the most valuable type-strain genomes for metagenomic binning, comparative biology and taxonomic classification.</title>
        <authorList>
            <person name="Goeker M."/>
        </authorList>
    </citation>
    <scope>NUCLEOTIDE SEQUENCE [LARGE SCALE GENOMIC DNA]</scope>
    <source>
        <strain evidence="2 3">DSM 100451</strain>
    </source>
</reference>
<dbReference type="PRINTS" id="PR00598">
    <property type="entry name" value="HTHMARR"/>
</dbReference>
<dbReference type="GO" id="GO:0003700">
    <property type="term" value="F:DNA-binding transcription factor activity"/>
    <property type="evidence" value="ECO:0007669"/>
    <property type="project" value="InterPro"/>
</dbReference>
<dbReference type="InterPro" id="IPR036388">
    <property type="entry name" value="WH-like_DNA-bd_sf"/>
</dbReference>
<dbReference type="InterPro" id="IPR039422">
    <property type="entry name" value="MarR/SlyA-like"/>
</dbReference>
<dbReference type="GO" id="GO:0006950">
    <property type="term" value="P:response to stress"/>
    <property type="evidence" value="ECO:0007669"/>
    <property type="project" value="TreeGrafter"/>
</dbReference>
<dbReference type="InterPro" id="IPR000835">
    <property type="entry name" value="HTH_MarR-typ"/>
</dbReference>
<dbReference type="Proteomes" id="UP000295184">
    <property type="component" value="Unassembled WGS sequence"/>
</dbReference>
<feature type="domain" description="HTH marR-type" evidence="1">
    <location>
        <begin position="1"/>
        <end position="146"/>
    </location>
</feature>
<gene>
    <name evidence="2" type="ORF">EDD77_11471</name>
</gene>
<dbReference type="SUPFAM" id="SSF46785">
    <property type="entry name" value="Winged helix' DNA-binding domain"/>
    <property type="match status" value="1"/>
</dbReference>
<dbReference type="PANTHER" id="PTHR33164">
    <property type="entry name" value="TRANSCRIPTIONAL REGULATOR, MARR FAMILY"/>
    <property type="match status" value="1"/>
</dbReference>
<sequence length="148" mass="17643">MQQNPQNQDVSLQIKKLDNQILRRIHSLYDRRQMKECTLQNMWITDFLFHQEQMGEPVFQRDVEEEFAINRATASKMLALMEEKGLIRRVSDAQDGRRKALQLEPAGRQLQQRYSAIRQELERQLVNGFSPEELEQLRRFLARMQANL</sequence>
<name>A0A4R1QRQ5_9FIRM</name>
<dbReference type="InterPro" id="IPR036390">
    <property type="entry name" value="WH_DNA-bd_sf"/>
</dbReference>
<dbReference type="AlphaFoldDB" id="A0A4R1QRQ5"/>
<comment type="caution">
    <text evidence="2">The sequence shown here is derived from an EMBL/GenBank/DDBJ whole genome shotgun (WGS) entry which is preliminary data.</text>
</comment>
<dbReference type="SMART" id="SM00347">
    <property type="entry name" value="HTH_MARR"/>
    <property type="match status" value="1"/>
</dbReference>
<dbReference type="Pfam" id="PF12802">
    <property type="entry name" value="MarR_2"/>
    <property type="match status" value="1"/>
</dbReference>
<dbReference type="EMBL" id="SLUM01000014">
    <property type="protein sequence ID" value="TCL56117.1"/>
    <property type="molecule type" value="Genomic_DNA"/>
</dbReference>
<dbReference type="Gene3D" id="1.10.10.10">
    <property type="entry name" value="Winged helix-like DNA-binding domain superfamily/Winged helix DNA-binding domain"/>
    <property type="match status" value="1"/>
</dbReference>
<protein>
    <submittedName>
        <fullName evidence="2">DNA-binding MarR family transcriptional regulator</fullName>
    </submittedName>
</protein>
<dbReference type="STRING" id="1650663.GCA_001486665_01002"/>
<dbReference type="GeneID" id="97381071"/>
<dbReference type="GO" id="GO:0003677">
    <property type="term" value="F:DNA binding"/>
    <property type="evidence" value="ECO:0007669"/>
    <property type="project" value="UniProtKB-KW"/>
</dbReference>
<dbReference type="RefSeq" id="WP_058963477.1">
    <property type="nucleotide sequence ID" value="NZ_CABKVM010000014.1"/>
</dbReference>
<accession>A0A4R1QRQ5</accession>
<dbReference type="PANTHER" id="PTHR33164:SF43">
    <property type="entry name" value="HTH-TYPE TRANSCRIPTIONAL REPRESSOR YETL"/>
    <property type="match status" value="1"/>
</dbReference>
<dbReference type="OrthoDB" id="384891at2"/>